<proteinExistence type="predicted"/>
<feature type="domain" description="Fibrinogen C-terminal" evidence="1">
    <location>
        <begin position="120"/>
        <end position="249"/>
    </location>
</feature>
<dbReference type="GO" id="GO:0005615">
    <property type="term" value="C:extracellular space"/>
    <property type="evidence" value="ECO:0007669"/>
    <property type="project" value="TreeGrafter"/>
</dbReference>
<evidence type="ECO:0000259" key="1">
    <source>
        <dbReference type="PROSITE" id="PS51406"/>
    </source>
</evidence>
<keyword evidence="3" id="KW-1185">Reference proteome</keyword>
<dbReference type="PANTHER" id="PTHR19143">
    <property type="entry name" value="FIBRINOGEN/TENASCIN/ANGIOPOEITIN"/>
    <property type="match status" value="1"/>
</dbReference>
<dbReference type="SMART" id="SM01411">
    <property type="entry name" value="Ephrin_rec_like"/>
    <property type="match status" value="1"/>
</dbReference>
<dbReference type="InterPro" id="IPR036056">
    <property type="entry name" value="Fibrinogen-like_C"/>
</dbReference>
<dbReference type="SMART" id="SM00186">
    <property type="entry name" value="FBG"/>
    <property type="match status" value="1"/>
</dbReference>
<reference evidence="2" key="1">
    <citation type="submission" date="2022-01" db="EMBL/GenBank/DDBJ databases">
        <authorList>
            <person name="Braso-Vives M."/>
        </authorList>
    </citation>
    <scope>NUCLEOTIDE SEQUENCE</scope>
</reference>
<sequence length="249" mass="27133">MTASMLSKELAGLVSSAGLPKGYHTLHDLQRGGYTLAFEAGVPRTGSFTCRPCQAGHECKLGDETEDICPAGTASNDNRTMCVPCAAGEFSDTPGAASCQKCPAGKYSDGEGPLPPTLIQRTIPEADCCADYYASGQTTSGVYTLGTGVEVYCDMDTAGGGWTVIQRRQDGSVPFNKNWEEYKQGFGDKNGEYWLGNENIHLLTTQNNYTLRIDMMAWDSQTRFAEYSTFRLVPLLLVRILGRRHYCTS</sequence>
<dbReference type="InterPro" id="IPR009030">
    <property type="entry name" value="Growth_fac_rcpt_cys_sf"/>
</dbReference>
<dbReference type="AlphaFoldDB" id="A0A8J9VWM9"/>
<dbReference type="Gene3D" id="3.90.215.10">
    <property type="entry name" value="Gamma Fibrinogen, chain A, domain 1"/>
    <property type="match status" value="1"/>
</dbReference>
<accession>A0A8J9VWM9</accession>
<dbReference type="SUPFAM" id="SSF56496">
    <property type="entry name" value="Fibrinogen C-terminal domain-like"/>
    <property type="match status" value="1"/>
</dbReference>
<dbReference type="InterPro" id="IPR014716">
    <property type="entry name" value="Fibrinogen_a/b/g_C_1"/>
</dbReference>
<dbReference type="EMBL" id="OV696686">
    <property type="protein sequence ID" value="CAH1224584.1"/>
    <property type="molecule type" value="Genomic_DNA"/>
</dbReference>
<protein>
    <submittedName>
        <fullName evidence="2">ANGPT1 protein</fullName>
    </submittedName>
</protein>
<dbReference type="InterPro" id="IPR002181">
    <property type="entry name" value="Fibrinogen_a/b/g_C_dom"/>
</dbReference>
<dbReference type="InterPro" id="IPR011641">
    <property type="entry name" value="Tyr-kin_ephrin_A/B_rcpt-like"/>
</dbReference>
<gene>
    <name evidence="2" type="primary">ANGPT1</name>
    <name evidence="2" type="ORF">BLAG_LOCUS23</name>
</gene>
<dbReference type="SUPFAM" id="SSF57184">
    <property type="entry name" value="Growth factor receptor domain"/>
    <property type="match status" value="1"/>
</dbReference>
<dbReference type="Pfam" id="PF00147">
    <property type="entry name" value="Fibrinogen_C"/>
    <property type="match status" value="1"/>
</dbReference>
<dbReference type="PROSITE" id="PS51406">
    <property type="entry name" value="FIBRINOGEN_C_2"/>
    <property type="match status" value="1"/>
</dbReference>
<evidence type="ECO:0000313" key="2">
    <source>
        <dbReference type="EMBL" id="CAH1224584.1"/>
    </source>
</evidence>
<dbReference type="Pfam" id="PF07699">
    <property type="entry name" value="Ephrin_rec_like"/>
    <property type="match status" value="1"/>
</dbReference>
<organism evidence="2 3">
    <name type="scientific">Branchiostoma lanceolatum</name>
    <name type="common">Common lancelet</name>
    <name type="synonym">Amphioxus lanceolatum</name>
    <dbReference type="NCBI Taxonomy" id="7740"/>
    <lineage>
        <taxon>Eukaryota</taxon>
        <taxon>Metazoa</taxon>
        <taxon>Chordata</taxon>
        <taxon>Cephalochordata</taxon>
        <taxon>Leptocardii</taxon>
        <taxon>Amphioxiformes</taxon>
        <taxon>Branchiostomatidae</taxon>
        <taxon>Branchiostoma</taxon>
    </lineage>
</organism>
<evidence type="ECO:0000313" key="3">
    <source>
        <dbReference type="Proteomes" id="UP000838412"/>
    </source>
</evidence>
<dbReference type="PANTHER" id="PTHR19143:SF458">
    <property type="entry name" value="FIBRINOGEN C-TERMINAL DOMAIN-CONTAINING PROTEIN-RELATED"/>
    <property type="match status" value="1"/>
</dbReference>
<dbReference type="Proteomes" id="UP000838412">
    <property type="component" value="Chromosome 1"/>
</dbReference>
<dbReference type="OrthoDB" id="7735550at2759"/>
<dbReference type="Gene3D" id="2.10.50.10">
    <property type="entry name" value="Tumor Necrosis Factor Receptor, subunit A, domain 2"/>
    <property type="match status" value="1"/>
</dbReference>
<dbReference type="InterPro" id="IPR050373">
    <property type="entry name" value="Fibrinogen_C-term_domain"/>
</dbReference>
<dbReference type="NCBIfam" id="NF040941">
    <property type="entry name" value="GGGWT_bact"/>
    <property type="match status" value="1"/>
</dbReference>
<name>A0A8J9VWM9_BRALA</name>